<evidence type="ECO:0000313" key="9">
    <source>
        <dbReference type="EMBL" id="NTS66063.1"/>
    </source>
</evidence>
<dbReference type="SUPFAM" id="SSF52540">
    <property type="entry name" value="P-loop containing nucleoside triphosphate hydrolases"/>
    <property type="match status" value="1"/>
</dbReference>
<sequence length="232" mass="24627">MVRDGRAARRSDRARHGARDRPPFRPQRRRHARARRCGGGLSEALVVDRLVVARGERRFEPVSFTARVGEAVLVTGPNGVGKSSLLRVLAGLGRVDEGSITRPAGGVALMDEAPALDRALTLQSALRFWARLDGRPDPATRVAAALADVALADLADVPVRLLSAGQRRRAALARVVASGAALWLLDEPGNALDVGAVERLTTLIARHRAGGGIVVAATHQPLALSNAQQVRL</sequence>
<keyword evidence="4 9" id="KW-0067">ATP-binding</keyword>
<dbReference type="PROSITE" id="PS50893">
    <property type="entry name" value="ABC_TRANSPORTER_2"/>
    <property type="match status" value="1"/>
</dbReference>
<reference evidence="9 10" key="1">
    <citation type="submission" date="2020-06" db="EMBL/GenBank/DDBJ databases">
        <title>Sphingomonas hominis sp. nov., a member of the Sphingomonas, isolated from the hair of a 22-year-old girl.</title>
        <authorList>
            <person name="Zhang D.-F."/>
            <person name="Cui X.-W."/>
        </authorList>
    </citation>
    <scope>NUCLEOTIDE SEQUENCE [LARGE SCALE GENOMIC DNA]</scope>
    <source>
        <strain evidence="9 10">HHU CXW</strain>
    </source>
</reference>
<feature type="domain" description="ABC transporter" evidence="8">
    <location>
        <begin position="41"/>
        <end position="232"/>
    </location>
</feature>
<keyword evidence="2" id="KW-0547">Nucleotide-binding</keyword>
<dbReference type="Gene3D" id="3.40.50.300">
    <property type="entry name" value="P-loop containing nucleotide triphosphate hydrolases"/>
    <property type="match status" value="1"/>
</dbReference>
<gene>
    <name evidence="9" type="primary">ccmA</name>
    <name evidence="9" type="ORF">HRV97_12930</name>
</gene>
<keyword evidence="5" id="KW-1278">Translocase</keyword>
<evidence type="ECO:0000256" key="5">
    <source>
        <dbReference type="ARBA" id="ARBA00022967"/>
    </source>
</evidence>
<keyword evidence="10" id="KW-1185">Reference proteome</keyword>
<protein>
    <submittedName>
        <fullName evidence="9">Heme ABC exporter ATP-binding protein CcmA</fullName>
    </submittedName>
</protein>
<dbReference type="InterPro" id="IPR003439">
    <property type="entry name" value="ABC_transporter-like_ATP-bd"/>
</dbReference>
<dbReference type="EMBL" id="JABULH010000005">
    <property type="protein sequence ID" value="NTS66063.1"/>
    <property type="molecule type" value="Genomic_DNA"/>
</dbReference>
<dbReference type="GO" id="GO:0005524">
    <property type="term" value="F:ATP binding"/>
    <property type="evidence" value="ECO:0007669"/>
    <property type="project" value="UniProtKB-KW"/>
</dbReference>
<keyword evidence="3" id="KW-0201">Cytochrome c-type biogenesis</keyword>
<evidence type="ECO:0000313" key="10">
    <source>
        <dbReference type="Proteomes" id="UP000621447"/>
    </source>
</evidence>
<dbReference type="InterPro" id="IPR005895">
    <property type="entry name" value="ABC_transptr_haem_export_CcmA"/>
</dbReference>
<keyword evidence="1" id="KW-0813">Transport</keyword>
<evidence type="ECO:0000256" key="1">
    <source>
        <dbReference type="ARBA" id="ARBA00022448"/>
    </source>
</evidence>
<dbReference type="Proteomes" id="UP000621447">
    <property type="component" value="Unassembled WGS sequence"/>
</dbReference>
<evidence type="ECO:0000256" key="2">
    <source>
        <dbReference type="ARBA" id="ARBA00022741"/>
    </source>
</evidence>
<dbReference type="InterPro" id="IPR003593">
    <property type="entry name" value="AAA+_ATPase"/>
</dbReference>
<evidence type="ECO:0000256" key="4">
    <source>
        <dbReference type="ARBA" id="ARBA00022840"/>
    </source>
</evidence>
<evidence type="ECO:0000256" key="7">
    <source>
        <dbReference type="SAM" id="MobiDB-lite"/>
    </source>
</evidence>
<name>A0ABX2JHH1_9SPHN</name>
<dbReference type="SMART" id="SM00382">
    <property type="entry name" value="AAA"/>
    <property type="match status" value="1"/>
</dbReference>
<evidence type="ECO:0000259" key="8">
    <source>
        <dbReference type="PROSITE" id="PS50893"/>
    </source>
</evidence>
<feature type="compositionally biased region" description="Basic and acidic residues" evidence="7">
    <location>
        <begin position="1"/>
        <end position="23"/>
    </location>
</feature>
<evidence type="ECO:0000256" key="6">
    <source>
        <dbReference type="ARBA" id="ARBA00023136"/>
    </source>
</evidence>
<dbReference type="NCBIfam" id="TIGR01189">
    <property type="entry name" value="ccmA"/>
    <property type="match status" value="1"/>
</dbReference>
<accession>A0ABX2JHH1</accession>
<dbReference type="InterPro" id="IPR017871">
    <property type="entry name" value="ABC_transporter-like_CS"/>
</dbReference>
<evidence type="ECO:0000256" key="3">
    <source>
        <dbReference type="ARBA" id="ARBA00022748"/>
    </source>
</evidence>
<organism evidence="9 10">
    <name type="scientific">Sphingomonas hominis</name>
    <dbReference type="NCBI Taxonomy" id="2741495"/>
    <lineage>
        <taxon>Bacteria</taxon>
        <taxon>Pseudomonadati</taxon>
        <taxon>Pseudomonadota</taxon>
        <taxon>Alphaproteobacteria</taxon>
        <taxon>Sphingomonadales</taxon>
        <taxon>Sphingomonadaceae</taxon>
        <taxon>Sphingomonas</taxon>
    </lineage>
</organism>
<proteinExistence type="predicted"/>
<dbReference type="InterPro" id="IPR027417">
    <property type="entry name" value="P-loop_NTPase"/>
</dbReference>
<dbReference type="PANTHER" id="PTHR43499:SF1">
    <property type="entry name" value="ABC TRANSPORTER I FAMILY MEMBER 1"/>
    <property type="match status" value="1"/>
</dbReference>
<comment type="caution">
    <text evidence="9">The sequence shown here is derived from an EMBL/GenBank/DDBJ whole genome shotgun (WGS) entry which is preliminary data.</text>
</comment>
<dbReference type="PANTHER" id="PTHR43499">
    <property type="entry name" value="ABC TRANSPORTER I FAMILY MEMBER 1"/>
    <property type="match status" value="1"/>
</dbReference>
<dbReference type="PROSITE" id="PS00211">
    <property type="entry name" value="ABC_TRANSPORTER_1"/>
    <property type="match status" value="1"/>
</dbReference>
<dbReference type="Pfam" id="PF00005">
    <property type="entry name" value="ABC_tran"/>
    <property type="match status" value="1"/>
</dbReference>
<keyword evidence="6" id="KW-0472">Membrane</keyword>
<feature type="region of interest" description="Disordered" evidence="7">
    <location>
        <begin position="1"/>
        <end position="36"/>
    </location>
</feature>
<feature type="compositionally biased region" description="Basic residues" evidence="7">
    <location>
        <begin position="26"/>
        <end position="36"/>
    </location>
</feature>